<evidence type="ECO:0000256" key="2">
    <source>
        <dbReference type="ARBA" id="ARBA00022741"/>
    </source>
</evidence>
<dbReference type="GO" id="GO:0016887">
    <property type="term" value="F:ATP hydrolysis activity"/>
    <property type="evidence" value="ECO:0007669"/>
    <property type="project" value="InterPro"/>
</dbReference>
<dbReference type="KEGG" id="bcop:JD108_11570"/>
<evidence type="ECO:0000313" key="6">
    <source>
        <dbReference type="EMBL" id="QQE72614.1"/>
    </source>
</evidence>
<reference evidence="7" key="2">
    <citation type="submission" date="2021-04" db="EMBL/GenBank/DDBJ databases">
        <title>Brevibacillus composti FJAT-54423, complete genome.</title>
        <authorList>
            <person name="Tang R."/>
        </authorList>
    </citation>
    <scope>NUCLEOTIDE SEQUENCE</scope>
    <source>
        <strain evidence="7">FJAT-54424</strain>
    </source>
</reference>
<gene>
    <name evidence="6" type="ORF">JD108_11570</name>
    <name evidence="7" type="ORF">KDJ56_11515</name>
</gene>
<evidence type="ECO:0000256" key="3">
    <source>
        <dbReference type="ARBA" id="ARBA00022840"/>
    </source>
</evidence>
<dbReference type="PROSITE" id="PS00211">
    <property type="entry name" value="ABC_TRANSPORTER_1"/>
    <property type="match status" value="1"/>
</dbReference>
<dbReference type="Proteomes" id="UP000677234">
    <property type="component" value="Chromosome"/>
</dbReference>
<dbReference type="FunFam" id="3.40.50.300:FF:000134">
    <property type="entry name" value="Iron-enterobactin ABC transporter ATP-binding protein"/>
    <property type="match status" value="1"/>
</dbReference>
<dbReference type="InterPro" id="IPR003593">
    <property type="entry name" value="AAA+_ATPase"/>
</dbReference>
<dbReference type="InterPro" id="IPR003439">
    <property type="entry name" value="ABC_transporter-like_ATP-bd"/>
</dbReference>
<dbReference type="AlphaFoldDB" id="A0A7T5JM09"/>
<accession>A0A7T5JM09</accession>
<dbReference type="RefSeq" id="WP_198826247.1">
    <property type="nucleotide sequence ID" value="NZ_CP066308.1"/>
</dbReference>
<dbReference type="Gene3D" id="3.40.50.300">
    <property type="entry name" value="P-loop containing nucleotide triphosphate hydrolases"/>
    <property type="match status" value="1"/>
</dbReference>
<dbReference type="PROSITE" id="PS50893">
    <property type="entry name" value="ABC_TRANSPORTER_2"/>
    <property type="match status" value="1"/>
</dbReference>
<dbReference type="CDD" id="cd03214">
    <property type="entry name" value="ABC_Iron-Siderophores_B12_Hemin"/>
    <property type="match status" value="1"/>
</dbReference>
<proteinExistence type="predicted"/>
<dbReference type="InterPro" id="IPR027417">
    <property type="entry name" value="P-loop_NTPase"/>
</dbReference>
<evidence type="ECO:0000256" key="4">
    <source>
        <dbReference type="ARBA" id="ARBA00022967"/>
    </source>
</evidence>
<keyword evidence="9" id="KW-1185">Reference proteome</keyword>
<keyword evidence="1" id="KW-0813">Transport</keyword>
<reference evidence="6 8" key="1">
    <citation type="submission" date="2020-12" db="EMBL/GenBank/DDBJ databases">
        <title>strain FJAT-54423T represents a novel species of the genus Brevibacillus.</title>
        <authorList>
            <person name="Tang R."/>
        </authorList>
    </citation>
    <scope>NUCLEOTIDE SEQUENCE [LARGE SCALE GENOMIC DNA]</scope>
    <source>
        <strain evidence="6 8">FJAT-54423</strain>
    </source>
</reference>
<dbReference type="EMBL" id="CP073708">
    <property type="protein sequence ID" value="QUO39691.1"/>
    <property type="molecule type" value="Genomic_DNA"/>
</dbReference>
<keyword evidence="3 6" id="KW-0067">ATP-binding</keyword>
<evidence type="ECO:0000313" key="7">
    <source>
        <dbReference type="EMBL" id="QUO39691.1"/>
    </source>
</evidence>
<evidence type="ECO:0000313" key="9">
    <source>
        <dbReference type="Proteomes" id="UP000677234"/>
    </source>
</evidence>
<dbReference type="EMBL" id="CP066308">
    <property type="protein sequence ID" value="QQE72614.1"/>
    <property type="molecule type" value="Genomic_DNA"/>
</dbReference>
<evidence type="ECO:0000313" key="8">
    <source>
        <dbReference type="Proteomes" id="UP000595847"/>
    </source>
</evidence>
<organism evidence="6 8">
    <name type="scientific">Brevibacillus composti</name>
    <dbReference type="NCBI Taxonomy" id="2796470"/>
    <lineage>
        <taxon>Bacteria</taxon>
        <taxon>Bacillati</taxon>
        <taxon>Bacillota</taxon>
        <taxon>Bacilli</taxon>
        <taxon>Bacillales</taxon>
        <taxon>Paenibacillaceae</taxon>
        <taxon>Brevibacillus</taxon>
    </lineage>
</organism>
<dbReference type="InterPro" id="IPR017871">
    <property type="entry name" value="ABC_transporter-like_CS"/>
</dbReference>
<name>A0A7T5JM09_9BACL</name>
<protein>
    <submittedName>
        <fullName evidence="6">ABC transporter ATP-binding protein</fullName>
    </submittedName>
</protein>
<feature type="domain" description="ABC transporter" evidence="5">
    <location>
        <begin position="2"/>
        <end position="238"/>
    </location>
</feature>
<dbReference type="Proteomes" id="UP000595847">
    <property type="component" value="Chromosome"/>
</dbReference>
<keyword evidence="4" id="KW-1278">Translocase</keyword>
<dbReference type="SUPFAM" id="SSF52540">
    <property type="entry name" value="P-loop containing nucleoside triphosphate hydrolases"/>
    <property type="match status" value="1"/>
</dbReference>
<dbReference type="SMART" id="SM00382">
    <property type="entry name" value="AAA"/>
    <property type="match status" value="1"/>
</dbReference>
<dbReference type="GO" id="GO:0005524">
    <property type="term" value="F:ATP binding"/>
    <property type="evidence" value="ECO:0007669"/>
    <property type="project" value="UniProtKB-KW"/>
</dbReference>
<evidence type="ECO:0000259" key="5">
    <source>
        <dbReference type="PROSITE" id="PS50893"/>
    </source>
</evidence>
<dbReference type="PANTHER" id="PTHR42794">
    <property type="entry name" value="HEMIN IMPORT ATP-BINDING PROTEIN HMUV"/>
    <property type="match status" value="1"/>
</dbReference>
<dbReference type="PANTHER" id="PTHR42794:SF1">
    <property type="entry name" value="HEMIN IMPORT ATP-BINDING PROTEIN HMUV"/>
    <property type="match status" value="1"/>
</dbReference>
<sequence length="259" mass="29452">MIRVVDVSKNYNGRSVLSSLNFSVEPGEFFGIIGPNGSGKSTLLKLLSGVESWGDGQIWLQEKLVSQYKRKDLATWLAVLQQEPLPPVGFRVREVVEMGRYPYQSWLGTEKADSSDMIDDILRTLRLDDLQDRTLEKLSGGEKQRVALAKVLAQQPRLLLLDEPTTYLDIGYQIQLLDTVHRWQRTRQTTVIAVLHDLNLASLYCDRILLLNKGRQIGVGVPEEILRAELIKDVYGIEPIVLDHPVHELPQIMLRSQRE</sequence>
<keyword evidence="2" id="KW-0547">Nucleotide-binding</keyword>
<dbReference type="Pfam" id="PF00005">
    <property type="entry name" value="ABC_tran"/>
    <property type="match status" value="1"/>
</dbReference>
<evidence type="ECO:0000256" key="1">
    <source>
        <dbReference type="ARBA" id="ARBA00022448"/>
    </source>
</evidence>